<evidence type="ECO:0000256" key="2">
    <source>
        <dbReference type="ARBA" id="ARBA00022448"/>
    </source>
</evidence>
<dbReference type="VEuPathDB" id="FungiDB:Z518_05678"/>
<feature type="transmembrane region" description="Helical" evidence="7">
    <location>
        <begin position="87"/>
        <end position="105"/>
    </location>
</feature>
<evidence type="ECO:0000313" key="9">
    <source>
        <dbReference type="EMBL" id="KIX04807.1"/>
    </source>
</evidence>
<dbReference type="AlphaFoldDB" id="A0A0D2FRK6"/>
<dbReference type="GO" id="GO:0016020">
    <property type="term" value="C:membrane"/>
    <property type="evidence" value="ECO:0007669"/>
    <property type="project" value="UniProtKB-SubCell"/>
</dbReference>
<gene>
    <name evidence="9" type="ORF">Z518_05678</name>
</gene>
<keyword evidence="4 7" id="KW-1133">Transmembrane helix</keyword>
<evidence type="ECO:0000259" key="8">
    <source>
        <dbReference type="PROSITE" id="PS50850"/>
    </source>
</evidence>
<evidence type="ECO:0000256" key="7">
    <source>
        <dbReference type="SAM" id="Phobius"/>
    </source>
</evidence>
<feature type="transmembrane region" description="Helical" evidence="7">
    <location>
        <begin position="173"/>
        <end position="192"/>
    </location>
</feature>
<dbReference type="InterPro" id="IPR036259">
    <property type="entry name" value="MFS_trans_sf"/>
</dbReference>
<feature type="transmembrane region" description="Helical" evidence="7">
    <location>
        <begin position="392"/>
        <end position="412"/>
    </location>
</feature>
<keyword evidence="2" id="KW-0813">Transport</keyword>
<dbReference type="HOGENOM" id="CLU_001265_0_5_1"/>
<keyword evidence="5 7" id="KW-0472">Membrane</keyword>
<dbReference type="SUPFAM" id="SSF103473">
    <property type="entry name" value="MFS general substrate transporter"/>
    <property type="match status" value="1"/>
</dbReference>
<accession>A0A0D2FRK6</accession>
<feature type="transmembrane region" description="Helical" evidence="7">
    <location>
        <begin position="204"/>
        <end position="225"/>
    </location>
</feature>
<proteinExistence type="predicted"/>
<dbReference type="OrthoDB" id="6730379at2759"/>
<feature type="transmembrane region" description="Helical" evidence="7">
    <location>
        <begin position="273"/>
        <end position="297"/>
    </location>
</feature>
<feature type="transmembrane region" description="Helical" evidence="7">
    <location>
        <begin position="360"/>
        <end position="380"/>
    </location>
</feature>
<feature type="transmembrane region" description="Helical" evidence="7">
    <location>
        <begin position="309"/>
        <end position="330"/>
    </location>
</feature>
<feature type="transmembrane region" description="Helical" evidence="7">
    <location>
        <begin position="141"/>
        <end position="161"/>
    </location>
</feature>
<sequence>MAIKSIEVGVVDGSSVQRMSEGEKVEGGPNPKDERKLLWRIDLGLLPLMAGSILLQYLDKQTLNSASIMGIIQDLNLEGREYSWTSSIFYFGFFAFTYVASFLMVRLPIGRFLASTFLIWAVCVGHHAATTNYAGLMVVRFFLGAAGASITPGFSLITGMWYRRQEQPLRHGIWFVGTSVGIMFGGLLAYAIAHIQGGIGPWKWSFIIFALITIAWAIILLWFLLDTPGNARFLSKELRDIAISRVRTNQTGIKNNEFKWYQVREALLDIKDWLVVLFICCVSVCNGALGTFSSLVIQGFGFDIFETCLFNLAIGAVHAVFGIVATWICGQYKDVRCMVAATFLVGSMLVRFGPNQGSKVFGFLIFFAYPTTIAIGLSMISSNVTEFTNKSVASSMLTVFYCVGNIIGPFLFIPDEAPTYPSGFIGTTTCFGIALLLIAALRLTLQFDNKRRDRSQVTDGSIAENGESNSEWSPLNDDTDKENLHFRYVL</sequence>
<evidence type="ECO:0000256" key="3">
    <source>
        <dbReference type="ARBA" id="ARBA00022692"/>
    </source>
</evidence>
<dbReference type="PANTHER" id="PTHR43791">
    <property type="entry name" value="PERMEASE-RELATED"/>
    <property type="match status" value="1"/>
</dbReference>
<dbReference type="RefSeq" id="XP_013271943.1">
    <property type="nucleotide sequence ID" value="XM_013416489.1"/>
</dbReference>
<feature type="transmembrane region" description="Helical" evidence="7">
    <location>
        <begin position="424"/>
        <end position="445"/>
    </location>
</feature>
<dbReference type="InterPro" id="IPR011701">
    <property type="entry name" value="MFS"/>
</dbReference>
<evidence type="ECO:0000256" key="1">
    <source>
        <dbReference type="ARBA" id="ARBA00004141"/>
    </source>
</evidence>
<dbReference type="Gene3D" id="1.20.1250.20">
    <property type="entry name" value="MFS general substrate transporter like domains"/>
    <property type="match status" value="2"/>
</dbReference>
<evidence type="ECO:0000256" key="5">
    <source>
        <dbReference type="ARBA" id="ARBA00023136"/>
    </source>
</evidence>
<dbReference type="Pfam" id="PF07690">
    <property type="entry name" value="MFS_1"/>
    <property type="match status" value="1"/>
</dbReference>
<protein>
    <recommendedName>
        <fullName evidence="8">Major facilitator superfamily (MFS) profile domain-containing protein</fullName>
    </recommendedName>
</protein>
<evidence type="ECO:0000256" key="6">
    <source>
        <dbReference type="SAM" id="MobiDB-lite"/>
    </source>
</evidence>
<dbReference type="PROSITE" id="PS50850">
    <property type="entry name" value="MFS"/>
    <property type="match status" value="1"/>
</dbReference>
<comment type="subcellular location">
    <subcellularLocation>
        <location evidence="1">Membrane</location>
        <topology evidence="1">Multi-pass membrane protein</topology>
    </subcellularLocation>
</comment>
<keyword evidence="3 7" id="KW-0812">Transmembrane</keyword>
<feature type="domain" description="Major facilitator superfamily (MFS) profile" evidence="8">
    <location>
        <begin position="45"/>
        <end position="452"/>
    </location>
</feature>
<dbReference type="Proteomes" id="UP000053617">
    <property type="component" value="Unassembled WGS sequence"/>
</dbReference>
<dbReference type="GO" id="GO:0022857">
    <property type="term" value="F:transmembrane transporter activity"/>
    <property type="evidence" value="ECO:0007669"/>
    <property type="project" value="InterPro"/>
</dbReference>
<dbReference type="GeneID" id="25293749"/>
<reference evidence="9 10" key="1">
    <citation type="submission" date="2015-01" db="EMBL/GenBank/DDBJ databases">
        <title>The Genome Sequence of Rhinocladiella mackenzie CBS 650.93.</title>
        <authorList>
            <consortium name="The Broad Institute Genomics Platform"/>
            <person name="Cuomo C."/>
            <person name="de Hoog S."/>
            <person name="Gorbushina A."/>
            <person name="Stielow B."/>
            <person name="Teixiera M."/>
            <person name="Abouelleil A."/>
            <person name="Chapman S.B."/>
            <person name="Priest M."/>
            <person name="Young S.K."/>
            <person name="Wortman J."/>
            <person name="Nusbaum C."/>
            <person name="Birren B."/>
        </authorList>
    </citation>
    <scope>NUCLEOTIDE SEQUENCE [LARGE SCALE GENOMIC DNA]</scope>
    <source>
        <strain evidence="9 10">CBS 650.93</strain>
    </source>
</reference>
<organism evidence="9 10">
    <name type="scientific">Rhinocladiella mackenziei CBS 650.93</name>
    <dbReference type="NCBI Taxonomy" id="1442369"/>
    <lineage>
        <taxon>Eukaryota</taxon>
        <taxon>Fungi</taxon>
        <taxon>Dikarya</taxon>
        <taxon>Ascomycota</taxon>
        <taxon>Pezizomycotina</taxon>
        <taxon>Eurotiomycetes</taxon>
        <taxon>Chaetothyriomycetidae</taxon>
        <taxon>Chaetothyriales</taxon>
        <taxon>Herpotrichiellaceae</taxon>
        <taxon>Rhinocladiella</taxon>
    </lineage>
</organism>
<feature type="region of interest" description="Disordered" evidence="6">
    <location>
        <begin position="456"/>
        <end position="478"/>
    </location>
</feature>
<keyword evidence="10" id="KW-1185">Reference proteome</keyword>
<evidence type="ECO:0000313" key="10">
    <source>
        <dbReference type="Proteomes" id="UP000053617"/>
    </source>
</evidence>
<dbReference type="PANTHER" id="PTHR43791:SF103">
    <property type="entry name" value="MAJOR FACILITATOR SUPERFAMILY (MFS) PROFILE DOMAIN-CONTAINING PROTEIN-RELATED"/>
    <property type="match status" value="1"/>
</dbReference>
<evidence type="ECO:0000256" key="4">
    <source>
        <dbReference type="ARBA" id="ARBA00022989"/>
    </source>
</evidence>
<dbReference type="EMBL" id="KN847478">
    <property type="protein sequence ID" value="KIX04807.1"/>
    <property type="molecule type" value="Genomic_DNA"/>
</dbReference>
<name>A0A0D2FRK6_9EURO</name>
<dbReference type="InterPro" id="IPR020846">
    <property type="entry name" value="MFS_dom"/>
</dbReference>
<feature type="transmembrane region" description="Helical" evidence="7">
    <location>
        <begin position="337"/>
        <end position="354"/>
    </location>
</feature>